<dbReference type="KEGG" id="hth:HTH_0548"/>
<evidence type="ECO:0000313" key="2">
    <source>
        <dbReference type="Proteomes" id="UP000002574"/>
    </source>
</evidence>
<accession>D3DGQ8</accession>
<dbReference type="RefSeq" id="WP_012963192.1">
    <property type="nucleotide sequence ID" value="NC_013799.1"/>
</dbReference>
<reference evidence="1 2" key="1">
    <citation type="journal article" date="2010" name="J. Bacteriol.">
        <title>Complete genome sequence of the thermophilic, obligately chemolithoautotrophic hydrogen-oxidizing bacterium Hydrogenobacter thermophilus TK-6.</title>
        <authorList>
            <person name="Arai H."/>
            <person name="Kanbe H."/>
            <person name="Ishii M."/>
            <person name="Igarashi Y."/>
        </authorList>
    </citation>
    <scope>NUCLEOTIDE SEQUENCE [LARGE SCALE GENOMIC DNA]</scope>
    <source>
        <strain evidence="2">DSM 6534 / IAM 12695 / TK-6 [Tokyo]</strain>
    </source>
</reference>
<dbReference type="KEGG" id="hte:Hydth_0546"/>
<dbReference type="EMBL" id="AP011112">
    <property type="protein sequence ID" value="BAI69010.1"/>
    <property type="molecule type" value="Genomic_DNA"/>
</dbReference>
<organism evidence="1 2">
    <name type="scientific">Hydrogenobacter thermophilus (strain DSM 6534 / IAM 12695 / TK-6)</name>
    <dbReference type="NCBI Taxonomy" id="608538"/>
    <lineage>
        <taxon>Bacteria</taxon>
        <taxon>Pseudomonadati</taxon>
        <taxon>Aquificota</taxon>
        <taxon>Aquificia</taxon>
        <taxon>Aquificales</taxon>
        <taxon>Aquificaceae</taxon>
        <taxon>Hydrogenobacter</taxon>
    </lineage>
</organism>
<dbReference type="OrthoDB" id="249576at2"/>
<dbReference type="eggNOG" id="ENOG5030W16">
    <property type="taxonomic scope" value="Bacteria"/>
</dbReference>
<dbReference type="PATRIC" id="fig|608538.5.peg.550"/>
<dbReference type="STRING" id="608538.HTH_0548"/>
<evidence type="ECO:0000313" key="1">
    <source>
        <dbReference type="EMBL" id="BAI69010.1"/>
    </source>
</evidence>
<dbReference type="Proteomes" id="UP000002574">
    <property type="component" value="Chromosome"/>
</dbReference>
<keyword evidence="2" id="KW-1185">Reference proteome</keyword>
<dbReference type="AlphaFoldDB" id="D3DGQ8"/>
<dbReference type="Pfam" id="PF17236">
    <property type="entry name" value="SU10_MCP"/>
    <property type="match status" value="1"/>
</dbReference>
<sequence length="291" mass="31529">MALTTYTAVGNREDLSDIITNISPTETPLYSMFGKATAKATYHEWIEDSLAAPGTNAMVEGANYPIADPQTRVRKGNYTQIFAKGYGISETQEAVLKAGIKSEIAYQMQKAMKEIARDVEYAIINNTAAVAGNATTARQMGGIQAFVITNVLANGGSPRALTETLLNDGIQQAWQAGGNPDVVVVSGKNKRTVSSFTAGVTKTVAAEDKKLVSTVDVYESDFGLVRIVADRWMPDSKVFILEKGRFKIAYLRPFKQQEIAKVGDRIERVVVGELTLEVRAEKANAIIADIA</sequence>
<protein>
    <submittedName>
        <fullName evidence="1">Putative phage major head protein</fullName>
    </submittedName>
</protein>
<proteinExistence type="predicted"/>
<dbReference type="InterPro" id="IPR035198">
    <property type="entry name" value="SU10_MCP"/>
</dbReference>
<gene>
    <name evidence="1" type="ordered locus">HTH_0548</name>
</gene>
<name>D3DGQ8_HYDTT</name>